<name>A0ABV8I631_9ACTN</name>
<evidence type="ECO:0000256" key="6">
    <source>
        <dbReference type="ARBA" id="ARBA00023136"/>
    </source>
</evidence>
<keyword evidence="6 8" id="KW-0472">Membrane</keyword>
<sequence>MTFDHTRRACYAGYVTQAIVNNLAPLLFIVFQDRYQVPYEMLGRLVLLNFATQLVTDLVAVRVVDRTGYRVPLVLAHAFSVAGFVLLAVAPSVASPYPGLVLAVVVYGIGGGLLEVLVSPVVDALPSPQEGRAAAMSLLHSFYCWGQVAVVVGTTLLLAAIGDSAWQVLPLLWALVPLANLVAFLRVPLPATVPEEHRTPLRALLRAPAFAAALVLMLCAGAAELTMSQWSSLFAEQGLGVSKVWGDLAGPCLFAVLMGVGRIGYGLWGERIPLVPAMLACGTLAAVCYLVAALGTHPALSLAGCALCGLAVSLMWPGAFSLTAARFPLGGAAMFGVLAVFGDAGAAAGPWLAGAVADAAAGGAPGGLTGAVPGDGGSGLRTGLLVGTVFPVAVVALSAVQLLLARRSGSGASVPPGGGDSPGAPDPDGGRRSGGDGDADAAAGVRAVPLLLPGDVEGPDAGAAR</sequence>
<evidence type="ECO:0000256" key="4">
    <source>
        <dbReference type="ARBA" id="ARBA00022692"/>
    </source>
</evidence>
<dbReference type="InterPro" id="IPR051788">
    <property type="entry name" value="MFS_Transporter"/>
</dbReference>
<dbReference type="Gene3D" id="1.20.1250.20">
    <property type="entry name" value="MFS general substrate transporter like domains"/>
    <property type="match status" value="1"/>
</dbReference>
<evidence type="ECO:0000256" key="2">
    <source>
        <dbReference type="ARBA" id="ARBA00008335"/>
    </source>
</evidence>
<feature type="transmembrane region" description="Helical" evidence="8">
    <location>
        <begin position="300"/>
        <end position="320"/>
    </location>
</feature>
<dbReference type="InterPro" id="IPR011701">
    <property type="entry name" value="MFS"/>
</dbReference>
<feature type="transmembrane region" description="Helical" evidence="8">
    <location>
        <begin position="100"/>
        <end position="122"/>
    </location>
</feature>
<evidence type="ECO:0000313" key="10">
    <source>
        <dbReference type="EMBL" id="MFC4058495.1"/>
    </source>
</evidence>
<feature type="transmembrane region" description="Helical" evidence="8">
    <location>
        <begin position="168"/>
        <end position="189"/>
    </location>
</feature>
<feature type="transmembrane region" description="Helical" evidence="8">
    <location>
        <begin position="43"/>
        <end position="61"/>
    </location>
</feature>
<feature type="transmembrane region" description="Helical" evidence="8">
    <location>
        <begin position="12"/>
        <end position="31"/>
    </location>
</feature>
<comment type="caution">
    <text evidence="10">The sequence shown here is derived from an EMBL/GenBank/DDBJ whole genome shotgun (WGS) entry which is preliminary data.</text>
</comment>
<accession>A0ABV8I631</accession>
<evidence type="ECO:0000256" key="3">
    <source>
        <dbReference type="ARBA" id="ARBA00022448"/>
    </source>
</evidence>
<dbReference type="RefSeq" id="WP_377286796.1">
    <property type="nucleotide sequence ID" value="NZ_JBHSBM010000013.1"/>
</dbReference>
<feature type="transmembrane region" description="Helical" evidence="8">
    <location>
        <begin position="384"/>
        <end position="404"/>
    </location>
</feature>
<dbReference type="PROSITE" id="PS50850">
    <property type="entry name" value="MFS"/>
    <property type="match status" value="1"/>
</dbReference>
<evidence type="ECO:0000256" key="7">
    <source>
        <dbReference type="SAM" id="MobiDB-lite"/>
    </source>
</evidence>
<feature type="transmembrane region" description="Helical" evidence="8">
    <location>
        <begin position="209"/>
        <end position="228"/>
    </location>
</feature>
<evidence type="ECO:0000256" key="8">
    <source>
        <dbReference type="SAM" id="Phobius"/>
    </source>
</evidence>
<dbReference type="PANTHER" id="PTHR23514:SF3">
    <property type="entry name" value="BYPASS OF STOP CODON PROTEIN 6"/>
    <property type="match status" value="1"/>
</dbReference>
<evidence type="ECO:0000313" key="11">
    <source>
        <dbReference type="Proteomes" id="UP001595850"/>
    </source>
</evidence>
<dbReference type="PANTHER" id="PTHR23514">
    <property type="entry name" value="BYPASS OF STOP CODON PROTEIN 6"/>
    <property type="match status" value="1"/>
</dbReference>
<protein>
    <submittedName>
        <fullName evidence="10">MFS transporter</fullName>
    </submittedName>
</protein>
<dbReference type="Proteomes" id="UP001595850">
    <property type="component" value="Unassembled WGS sequence"/>
</dbReference>
<dbReference type="EMBL" id="JBHSBM010000013">
    <property type="protein sequence ID" value="MFC4058495.1"/>
    <property type="molecule type" value="Genomic_DNA"/>
</dbReference>
<feature type="transmembrane region" description="Helical" evidence="8">
    <location>
        <begin position="275"/>
        <end position="294"/>
    </location>
</feature>
<dbReference type="InterPro" id="IPR020846">
    <property type="entry name" value="MFS_dom"/>
</dbReference>
<feature type="region of interest" description="Disordered" evidence="7">
    <location>
        <begin position="410"/>
        <end position="465"/>
    </location>
</feature>
<evidence type="ECO:0000259" key="9">
    <source>
        <dbReference type="PROSITE" id="PS50850"/>
    </source>
</evidence>
<organism evidence="10 11">
    <name type="scientific">Planomonospora corallina</name>
    <dbReference type="NCBI Taxonomy" id="1806052"/>
    <lineage>
        <taxon>Bacteria</taxon>
        <taxon>Bacillati</taxon>
        <taxon>Actinomycetota</taxon>
        <taxon>Actinomycetes</taxon>
        <taxon>Streptosporangiales</taxon>
        <taxon>Streptosporangiaceae</taxon>
        <taxon>Planomonospora</taxon>
    </lineage>
</organism>
<feature type="domain" description="Major facilitator superfamily (MFS) profile" evidence="9">
    <location>
        <begin position="1"/>
        <end position="408"/>
    </location>
</feature>
<dbReference type="SUPFAM" id="SSF103473">
    <property type="entry name" value="MFS general substrate transporter"/>
    <property type="match status" value="1"/>
</dbReference>
<keyword evidence="3" id="KW-0813">Transport</keyword>
<keyword evidence="5 8" id="KW-1133">Transmembrane helix</keyword>
<comment type="subcellular location">
    <subcellularLocation>
        <location evidence="1">Cell membrane</location>
        <topology evidence="1">Multi-pass membrane protein</topology>
    </subcellularLocation>
</comment>
<dbReference type="Pfam" id="PF07690">
    <property type="entry name" value="MFS_1"/>
    <property type="match status" value="1"/>
</dbReference>
<feature type="transmembrane region" description="Helical" evidence="8">
    <location>
        <begin position="142"/>
        <end position="162"/>
    </location>
</feature>
<keyword evidence="4 8" id="KW-0812">Transmembrane</keyword>
<dbReference type="InterPro" id="IPR036259">
    <property type="entry name" value="MFS_trans_sf"/>
</dbReference>
<feature type="transmembrane region" description="Helical" evidence="8">
    <location>
        <begin position="332"/>
        <end position="353"/>
    </location>
</feature>
<feature type="transmembrane region" description="Helical" evidence="8">
    <location>
        <begin position="73"/>
        <end position="94"/>
    </location>
</feature>
<evidence type="ECO:0000256" key="1">
    <source>
        <dbReference type="ARBA" id="ARBA00004651"/>
    </source>
</evidence>
<proteinExistence type="inferred from homology"/>
<keyword evidence="11" id="KW-1185">Reference proteome</keyword>
<evidence type="ECO:0000256" key="5">
    <source>
        <dbReference type="ARBA" id="ARBA00022989"/>
    </source>
</evidence>
<gene>
    <name evidence="10" type="ORF">ACFOWE_09330</name>
</gene>
<reference evidence="11" key="1">
    <citation type="journal article" date="2019" name="Int. J. Syst. Evol. Microbiol.">
        <title>The Global Catalogue of Microorganisms (GCM) 10K type strain sequencing project: providing services to taxonomists for standard genome sequencing and annotation.</title>
        <authorList>
            <consortium name="The Broad Institute Genomics Platform"/>
            <consortium name="The Broad Institute Genome Sequencing Center for Infectious Disease"/>
            <person name="Wu L."/>
            <person name="Ma J."/>
        </authorList>
    </citation>
    <scope>NUCLEOTIDE SEQUENCE [LARGE SCALE GENOMIC DNA]</scope>
    <source>
        <strain evidence="11">TBRC 4489</strain>
    </source>
</reference>
<feature type="compositionally biased region" description="Low complexity" evidence="7">
    <location>
        <begin position="440"/>
        <end position="449"/>
    </location>
</feature>
<feature type="transmembrane region" description="Helical" evidence="8">
    <location>
        <begin position="248"/>
        <end position="268"/>
    </location>
</feature>
<comment type="similarity">
    <text evidence="2">Belongs to the major facilitator superfamily.</text>
</comment>